<dbReference type="HOGENOM" id="CLU_077643_0_0_6"/>
<dbReference type="Proteomes" id="UP000032427">
    <property type="component" value="Chromosome 2"/>
</dbReference>
<dbReference type="EMBL" id="LN554847">
    <property type="protein sequence ID" value="CED56677.1"/>
    <property type="molecule type" value="Genomic_DNA"/>
</dbReference>
<dbReference type="OrthoDB" id="6193186at2"/>
<dbReference type="KEGG" id="awd:AWOD_II_0018"/>
<dbReference type="PATRIC" id="fig|80852.17.peg.2751"/>
<organism evidence="1 2">
    <name type="scientific">Aliivibrio wodanis</name>
    <dbReference type="NCBI Taxonomy" id="80852"/>
    <lineage>
        <taxon>Bacteria</taxon>
        <taxon>Pseudomonadati</taxon>
        <taxon>Pseudomonadota</taxon>
        <taxon>Gammaproteobacteria</taxon>
        <taxon>Vibrionales</taxon>
        <taxon>Vibrionaceae</taxon>
        <taxon>Aliivibrio</taxon>
    </lineage>
</organism>
<name>A0A090I8V1_9GAMM</name>
<protein>
    <submittedName>
        <fullName evidence="1">Exported protein, putative ABC-type amino acid transporer</fullName>
    </submittedName>
</protein>
<gene>
    <name evidence="1" type="ORF">AWOD_II_0018</name>
</gene>
<dbReference type="SUPFAM" id="SSF53850">
    <property type="entry name" value="Periplasmic binding protein-like II"/>
    <property type="match status" value="1"/>
</dbReference>
<evidence type="ECO:0000313" key="2">
    <source>
        <dbReference type="Proteomes" id="UP000032427"/>
    </source>
</evidence>
<dbReference type="AlphaFoldDB" id="A0A090I8V1"/>
<sequence length="260" mass="30088">MYRVLNHRYFFTITVLFSSYLSASDTIKLAYSDVESYPFQVGNGHQIANPPGLSVDVINNAANQLNIDIDYMRLPGKRVLQYVKEGKVDGAFIFSYNSQRARYAVYPMHQGRPDNSKRIATLAYYFYKIKGKPFMWDGSEVNGYYQKIIGANLGFSIVNELKKKALEVEEINSTAQLFGMLRTERLSAIAMQDSMADEFIKKNKWDDVEQIQPPIMNKDYYLVFSHEFAQSNPELVEQIWTTIDKTRESVISQKRELYDQ</sequence>
<dbReference type="STRING" id="80852.AWOD_II_0018"/>
<keyword evidence="2" id="KW-1185">Reference proteome</keyword>
<reference evidence="2" key="1">
    <citation type="submission" date="2014-09" db="EMBL/GenBank/DDBJ databases">
        <authorList>
            <person name="Hjerde E."/>
        </authorList>
    </citation>
    <scope>NUCLEOTIDE SEQUENCE [LARGE SCALE GENOMIC DNA]</scope>
    <source>
        <strain evidence="2">06/09/139</strain>
    </source>
</reference>
<dbReference type="Gene3D" id="3.40.190.10">
    <property type="entry name" value="Periplasmic binding protein-like II"/>
    <property type="match status" value="2"/>
</dbReference>
<evidence type="ECO:0000313" key="1">
    <source>
        <dbReference type="EMBL" id="CED56677.1"/>
    </source>
</evidence>
<accession>A0A090I8V1</accession>
<proteinExistence type="predicted"/>
<dbReference type="GeneID" id="28543727"/>